<feature type="transmembrane region" description="Helical" evidence="5">
    <location>
        <begin position="28"/>
        <end position="47"/>
    </location>
</feature>
<dbReference type="OrthoDB" id="4448at2"/>
<dbReference type="PANTHER" id="PTHR37422:SF13">
    <property type="entry name" value="LIPOPOLYSACCHARIDE BIOSYNTHESIS PROTEIN PA4999-RELATED"/>
    <property type="match status" value="1"/>
</dbReference>
<keyword evidence="3 5" id="KW-1133">Transmembrane helix</keyword>
<evidence type="ECO:0000313" key="9">
    <source>
        <dbReference type="EMBL" id="ALH95002.1"/>
    </source>
</evidence>
<evidence type="ECO:0000256" key="4">
    <source>
        <dbReference type="ARBA" id="ARBA00023136"/>
    </source>
</evidence>
<dbReference type="Pfam" id="PF15864">
    <property type="entry name" value="PglL_A"/>
    <property type="match status" value="1"/>
</dbReference>
<evidence type="ECO:0000256" key="2">
    <source>
        <dbReference type="ARBA" id="ARBA00022692"/>
    </source>
</evidence>
<feature type="domain" description="O-antigen ligase-related" evidence="6">
    <location>
        <begin position="193"/>
        <end position="337"/>
    </location>
</feature>
<comment type="subcellular location">
    <subcellularLocation>
        <location evidence="1">Membrane</location>
        <topology evidence="1">Multi-pass membrane protein</topology>
    </subcellularLocation>
</comment>
<proteinExistence type="predicted"/>
<dbReference type="InterPro" id="IPR021797">
    <property type="entry name" value="Wzy_C_2"/>
</dbReference>
<name>A0A0N9VY03_9GAMM</name>
<evidence type="ECO:0000256" key="1">
    <source>
        <dbReference type="ARBA" id="ARBA00004141"/>
    </source>
</evidence>
<feature type="transmembrane region" description="Helical" evidence="5">
    <location>
        <begin position="232"/>
        <end position="256"/>
    </location>
</feature>
<dbReference type="GO" id="GO:0016020">
    <property type="term" value="C:membrane"/>
    <property type="evidence" value="ECO:0007669"/>
    <property type="project" value="UniProtKB-SubCell"/>
</dbReference>
<feature type="transmembrane region" description="Helical" evidence="5">
    <location>
        <begin position="157"/>
        <end position="178"/>
    </location>
</feature>
<evidence type="ECO:0000256" key="3">
    <source>
        <dbReference type="ARBA" id="ARBA00022989"/>
    </source>
</evidence>
<dbReference type="Pfam" id="PF04932">
    <property type="entry name" value="Wzy_C"/>
    <property type="match status" value="1"/>
</dbReference>
<reference evidence="9 10" key="1">
    <citation type="journal article" date="2015" name="Int. J. Syst. Evol. Microbiol.">
        <title>Acinetobacter equi sp. nov. isolated from horse faeces.</title>
        <authorList>
            <person name="Poppel M.T."/>
            <person name="Skiebe E."/>
            <person name="Laue M."/>
            <person name="Bergmann H."/>
            <person name="Ebersberger I."/>
            <person name="Garn T."/>
            <person name="Fruth A."/>
            <person name="Baumgardt S."/>
            <person name="Busse H.J."/>
            <person name="Wilharm G."/>
        </authorList>
    </citation>
    <scope>NUCLEOTIDE SEQUENCE [LARGE SCALE GENOMIC DNA]</scope>
    <source>
        <strain evidence="9 10">114</strain>
    </source>
</reference>
<keyword evidence="2 5" id="KW-0812">Transmembrane</keyword>
<feature type="transmembrane region" description="Helical" evidence="5">
    <location>
        <begin position="412"/>
        <end position="429"/>
    </location>
</feature>
<dbReference type="Pfam" id="PF11846">
    <property type="entry name" value="Wzy_C_2"/>
    <property type="match status" value="1"/>
</dbReference>
<feature type="transmembrane region" description="Helical" evidence="5">
    <location>
        <begin position="359"/>
        <end position="377"/>
    </location>
</feature>
<protein>
    <submittedName>
        <fullName evidence="9">Polymerase</fullName>
    </submittedName>
</protein>
<feature type="transmembrane region" description="Helical" evidence="5">
    <location>
        <begin position="85"/>
        <end position="104"/>
    </location>
</feature>
<evidence type="ECO:0000313" key="10">
    <source>
        <dbReference type="Proteomes" id="UP000064939"/>
    </source>
</evidence>
<keyword evidence="4 5" id="KW-0472">Membrane</keyword>
<feature type="transmembrane region" description="Helical" evidence="5">
    <location>
        <begin position="116"/>
        <end position="137"/>
    </location>
</feature>
<dbReference type="InterPro" id="IPR031726">
    <property type="entry name" value="PglL_A"/>
</dbReference>
<dbReference type="InterPro" id="IPR051533">
    <property type="entry name" value="WaaL-like"/>
</dbReference>
<organism evidence="9 10">
    <name type="scientific">Acinetobacter equi</name>
    <dbReference type="NCBI Taxonomy" id="1324350"/>
    <lineage>
        <taxon>Bacteria</taxon>
        <taxon>Pseudomonadati</taxon>
        <taxon>Pseudomonadota</taxon>
        <taxon>Gammaproteobacteria</taxon>
        <taxon>Moraxellales</taxon>
        <taxon>Moraxellaceae</taxon>
        <taxon>Acinetobacter</taxon>
    </lineage>
</organism>
<dbReference type="KEGG" id="aei:AOY20_05310"/>
<dbReference type="EMBL" id="CP012808">
    <property type="protein sequence ID" value="ALH95002.1"/>
    <property type="molecule type" value="Genomic_DNA"/>
</dbReference>
<feature type="transmembrane region" description="Helical" evidence="5">
    <location>
        <begin position="187"/>
        <end position="220"/>
    </location>
</feature>
<feature type="transmembrane region" description="Helical" evidence="5">
    <location>
        <begin position="325"/>
        <end position="347"/>
    </location>
</feature>
<feature type="transmembrane region" description="Helical" evidence="5">
    <location>
        <begin position="383"/>
        <end position="400"/>
    </location>
</feature>
<accession>A0A0N9VY03</accession>
<feature type="transmembrane region" description="Helical" evidence="5">
    <location>
        <begin position="59"/>
        <end position="79"/>
    </location>
</feature>
<dbReference type="InterPro" id="IPR007016">
    <property type="entry name" value="O-antigen_ligase-rel_domated"/>
</dbReference>
<feature type="domain" description="Virulence factor membrane-bound polymerase C-terminal" evidence="7">
    <location>
        <begin position="365"/>
        <end position="522"/>
    </location>
</feature>
<sequence length="546" mass="63197">MNFFLVLLASVFISLAWLLPIHYRPWVTYTGELYAFFALFALSAIFIKQKIQLPKISLALLLLAIVPFFQFFAGKIFFFSNAIMVFSYIFAFWMAIVVGFNLSIGQFDREKTFTYLSYVFLLAGTLTGLIGFLQWLNLDEVLPGITRLVSARPYANFAQPNNMATFLVMSLLATLYLYEKKKVQTKWLVAVSTMMFVTLALSQSRTSWVACLCVVIYLAYQQYKGYVHIKWYVVASWLAVFVGFIFLFPAISGYLAQLADTQIKSVDIAKRATGDMSRLAIWQQMIHAVEYKPWFGYGFYQSGVAYTTISEFFQGPVWIRSAHNFILDFILWNGIIIGVPFLAYFGYWAYQLNKHVNSIESVIGILMIGVFVVHALLEFPQHYAYFLLPIGFILGITQAQQIKQKMIELPAIGMRLIYGCSVVLLIMIYRDYDLLVPKLAESMRYEKQPDKIQNEDKIYVLSEFNHRIEWVRFNPYSQVTESQLKNFEHIVLLYPTEYNFRKLAKLLAFNGKEEQAKHQLKMLKILRNKDVTYDSLLEPPVKALKE</sequence>
<dbReference type="PANTHER" id="PTHR37422">
    <property type="entry name" value="TEICHURONIC ACID BIOSYNTHESIS PROTEIN TUAE"/>
    <property type="match status" value="1"/>
</dbReference>
<dbReference type="RefSeq" id="WP_054580901.1">
    <property type="nucleotide sequence ID" value="NZ_CP012808.1"/>
</dbReference>
<evidence type="ECO:0000259" key="7">
    <source>
        <dbReference type="Pfam" id="PF11846"/>
    </source>
</evidence>
<dbReference type="STRING" id="1324350.AOY20_05310"/>
<evidence type="ECO:0000259" key="6">
    <source>
        <dbReference type="Pfam" id="PF04932"/>
    </source>
</evidence>
<keyword evidence="10" id="KW-1185">Reference proteome</keyword>
<evidence type="ECO:0000256" key="5">
    <source>
        <dbReference type="SAM" id="Phobius"/>
    </source>
</evidence>
<evidence type="ECO:0000259" key="8">
    <source>
        <dbReference type="Pfam" id="PF15864"/>
    </source>
</evidence>
<gene>
    <name evidence="9" type="ORF">AOY20_05310</name>
</gene>
<feature type="domain" description="Protein glycosylation ligase" evidence="8">
    <location>
        <begin position="153"/>
        <end position="177"/>
    </location>
</feature>
<dbReference type="AlphaFoldDB" id="A0A0N9VY03"/>
<dbReference type="Proteomes" id="UP000064939">
    <property type="component" value="Chromosome"/>
</dbReference>